<dbReference type="RefSeq" id="WP_138230278.1">
    <property type="nucleotide sequence ID" value="NZ_AP022577.1"/>
</dbReference>
<evidence type="ECO:0000313" key="3">
    <source>
        <dbReference type="Proteomes" id="UP000465609"/>
    </source>
</evidence>
<gene>
    <name evidence="2" type="ORF">MAUB_00550</name>
</gene>
<dbReference type="EMBL" id="AP022577">
    <property type="protein sequence ID" value="BBX82182.1"/>
    <property type="molecule type" value="Genomic_DNA"/>
</dbReference>
<protein>
    <submittedName>
        <fullName evidence="2">Uncharacterized protein</fullName>
    </submittedName>
</protein>
<keyword evidence="3" id="KW-1185">Reference proteome</keyword>
<feature type="transmembrane region" description="Helical" evidence="1">
    <location>
        <begin position="7"/>
        <end position="28"/>
    </location>
</feature>
<evidence type="ECO:0000313" key="2">
    <source>
        <dbReference type="EMBL" id="BBX82182.1"/>
    </source>
</evidence>
<keyword evidence="1" id="KW-0472">Membrane</keyword>
<organism evidence="2 3">
    <name type="scientific">Mycolicibacterium aubagnense</name>
    <dbReference type="NCBI Taxonomy" id="319707"/>
    <lineage>
        <taxon>Bacteria</taxon>
        <taxon>Bacillati</taxon>
        <taxon>Actinomycetota</taxon>
        <taxon>Actinomycetes</taxon>
        <taxon>Mycobacteriales</taxon>
        <taxon>Mycobacteriaceae</taxon>
        <taxon>Mycolicibacterium</taxon>
    </lineage>
</organism>
<sequence>MTDLSKYSAWAAVPVTVGLAGFICGKIFHWPKPVMALIAVLLLCGAVAALAVNAERRQSTSQVPLPVPAHPVAPVGLVGSRVGYAGQVFIVLDDSAVRGDGRRGSVVARDERGAAGLLFIGFGPDGTVIEARTERTEWAPAQLVG</sequence>
<reference evidence="2 3" key="1">
    <citation type="journal article" date="2019" name="Emerg. Microbes Infect.">
        <title>Comprehensive subspecies identification of 175 nontuberculous mycobacteria species based on 7547 genomic profiles.</title>
        <authorList>
            <person name="Matsumoto Y."/>
            <person name="Kinjo T."/>
            <person name="Motooka D."/>
            <person name="Nabeya D."/>
            <person name="Jung N."/>
            <person name="Uechi K."/>
            <person name="Horii T."/>
            <person name="Iida T."/>
            <person name="Fujita J."/>
            <person name="Nakamura S."/>
        </authorList>
    </citation>
    <scope>NUCLEOTIDE SEQUENCE [LARGE SCALE GENOMIC DNA]</scope>
    <source>
        <strain evidence="2 3">JCM 15296</strain>
    </source>
</reference>
<keyword evidence="1" id="KW-0812">Transmembrane</keyword>
<evidence type="ECO:0000256" key="1">
    <source>
        <dbReference type="SAM" id="Phobius"/>
    </source>
</evidence>
<dbReference type="Proteomes" id="UP000465609">
    <property type="component" value="Chromosome"/>
</dbReference>
<proteinExistence type="predicted"/>
<accession>A0ABN5YKI6</accession>
<name>A0ABN5YKI6_9MYCO</name>
<keyword evidence="1" id="KW-1133">Transmembrane helix</keyword>
<feature type="transmembrane region" description="Helical" evidence="1">
    <location>
        <begin position="34"/>
        <end position="52"/>
    </location>
</feature>